<protein>
    <recommendedName>
        <fullName evidence="4 14">Acetolactate synthase</fullName>
        <ecNumber evidence="4 14">2.2.1.6</ecNumber>
    </recommendedName>
</protein>
<dbReference type="CDD" id="cd02015">
    <property type="entry name" value="TPP_AHAS"/>
    <property type="match status" value="1"/>
</dbReference>
<dbReference type="GO" id="GO:0009099">
    <property type="term" value="P:L-valine biosynthetic process"/>
    <property type="evidence" value="ECO:0007669"/>
    <property type="project" value="UniProtKB-UniPathway"/>
</dbReference>
<dbReference type="GO" id="GO:0005948">
    <property type="term" value="C:acetolactate synthase complex"/>
    <property type="evidence" value="ECO:0007669"/>
    <property type="project" value="TreeGrafter"/>
</dbReference>
<feature type="domain" description="Thiamine pyrophosphate enzyme N-terminal TPP-binding" evidence="17">
    <location>
        <begin position="1"/>
        <end position="114"/>
    </location>
</feature>
<dbReference type="EMBL" id="PHGZ01000006">
    <property type="protein sequence ID" value="PJG83626.1"/>
    <property type="molecule type" value="Genomic_DNA"/>
</dbReference>
<comment type="similarity">
    <text evidence="3 14">Belongs to the TPP enzyme family.</text>
</comment>
<dbReference type="Gene3D" id="3.40.50.1220">
    <property type="entry name" value="TPP-binding domain"/>
    <property type="match status" value="1"/>
</dbReference>
<evidence type="ECO:0000256" key="6">
    <source>
        <dbReference type="ARBA" id="ARBA00022630"/>
    </source>
</evidence>
<dbReference type="FunFam" id="3.40.50.970:FF:000016">
    <property type="entry name" value="Acetolactate synthase"/>
    <property type="match status" value="1"/>
</dbReference>
<evidence type="ECO:0000256" key="5">
    <source>
        <dbReference type="ARBA" id="ARBA00022605"/>
    </source>
</evidence>
<keyword evidence="8 14" id="KW-0479">Metal-binding</keyword>
<dbReference type="InterPro" id="IPR029035">
    <property type="entry name" value="DHS-like_NAD/FAD-binding_dom"/>
</dbReference>
<evidence type="ECO:0000256" key="11">
    <source>
        <dbReference type="ARBA" id="ARBA00023052"/>
    </source>
</evidence>
<evidence type="ECO:0000256" key="1">
    <source>
        <dbReference type="ARBA" id="ARBA00004974"/>
    </source>
</evidence>
<dbReference type="GO" id="GO:0050660">
    <property type="term" value="F:flavin adenine dinucleotide binding"/>
    <property type="evidence" value="ECO:0007669"/>
    <property type="project" value="InterPro"/>
</dbReference>
<evidence type="ECO:0000256" key="8">
    <source>
        <dbReference type="ARBA" id="ARBA00022723"/>
    </source>
</evidence>
<dbReference type="InterPro" id="IPR039368">
    <property type="entry name" value="AHAS_TPP"/>
</dbReference>
<dbReference type="Gene3D" id="3.40.50.970">
    <property type="match status" value="2"/>
</dbReference>
<comment type="pathway">
    <text evidence="2 14">Amino-acid biosynthesis; L-valine biosynthesis; L-valine from pyruvate: step 1/4.</text>
</comment>
<keyword evidence="7 14" id="KW-0808">Transferase</keyword>
<feature type="domain" description="Thiamine pyrophosphate enzyme central" evidence="15">
    <location>
        <begin position="187"/>
        <end position="321"/>
    </location>
</feature>
<keyword evidence="6" id="KW-0285">Flavoprotein</keyword>
<evidence type="ECO:0000256" key="13">
    <source>
        <dbReference type="ARBA" id="ARBA00048670"/>
    </source>
</evidence>
<dbReference type="UniPathway" id="UPA00049">
    <property type="reaction ID" value="UER00059"/>
</dbReference>
<dbReference type="Pfam" id="PF00205">
    <property type="entry name" value="TPP_enzyme_M"/>
    <property type="match status" value="1"/>
</dbReference>
<dbReference type="RefSeq" id="WP_100296051.1">
    <property type="nucleotide sequence ID" value="NZ_PHGZ01000006.1"/>
</dbReference>
<dbReference type="NCBIfam" id="TIGR00118">
    <property type="entry name" value="acolac_lg"/>
    <property type="match status" value="1"/>
</dbReference>
<dbReference type="FunFam" id="3.40.50.1220:FF:000008">
    <property type="entry name" value="Acetolactate synthase"/>
    <property type="match status" value="1"/>
</dbReference>
<dbReference type="InterPro" id="IPR000399">
    <property type="entry name" value="TPP-bd_CS"/>
</dbReference>
<dbReference type="GO" id="GO:0030976">
    <property type="term" value="F:thiamine pyrophosphate binding"/>
    <property type="evidence" value="ECO:0007669"/>
    <property type="project" value="UniProtKB-UniRule"/>
</dbReference>
<evidence type="ECO:0000259" key="17">
    <source>
        <dbReference type="Pfam" id="PF02776"/>
    </source>
</evidence>
<dbReference type="SUPFAM" id="SSF52467">
    <property type="entry name" value="DHS-like NAD/FAD-binding domain"/>
    <property type="match status" value="1"/>
</dbReference>
<dbReference type="InterPro" id="IPR045229">
    <property type="entry name" value="TPP_enz"/>
</dbReference>
<comment type="cofactor">
    <cofactor evidence="14">
        <name>thiamine diphosphate</name>
        <dbReference type="ChEBI" id="CHEBI:58937"/>
    </cofactor>
    <text evidence="14">Binds 1 thiamine pyrophosphate per subunit.</text>
</comment>
<name>A0A2M8RXM2_9PAST</name>
<dbReference type="InterPro" id="IPR029061">
    <property type="entry name" value="THDP-binding"/>
</dbReference>
<reference evidence="18 19" key="1">
    <citation type="submission" date="2017-11" db="EMBL/GenBank/DDBJ databases">
        <title>Reclassification of Bisgaard taxon 5 as Caviibacterium pharyngocola gen. nov., sp. nov.</title>
        <authorList>
            <person name="Christensen H."/>
        </authorList>
    </citation>
    <scope>NUCLEOTIDE SEQUENCE [LARGE SCALE GENOMIC DNA]</scope>
    <source>
        <strain evidence="18 19">7_3</strain>
    </source>
</reference>
<evidence type="ECO:0000256" key="3">
    <source>
        <dbReference type="ARBA" id="ARBA00007812"/>
    </source>
</evidence>
<dbReference type="OrthoDB" id="9785953at2"/>
<evidence type="ECO:0000256" key="10">
    <source>
        <dbReference type="ARBA" id="ARBA00022842"/>
    </source>
</evidence>
<dbReference type="Pfam" id="PF02776">
    <property type="entry name" value="TPP_enzyme_N"/>
    <property type="match status" value="1"/>
</dbReference>
<dbReference type="InterPro" id="IPR012846">
    <property type="entry name" value="Acetolactate_synth_lsu"/>
</dbReference>
<keyword evidence="19" id="KW-1185">Reference proteome</keyword>
<evidence type="ECO:0000256" key="14">
    <source>
        <dbReference type="RuleBase" id="RU003591"/>
    </source>
</evidence>
<dbReference type="InterPro" id="IPR012000">
    <property type="entry name" value="Thiamin_PyroP_enz_cen_dom"/>
</dbReference>
<keyword evidence="5 14" id="KW-0028">Amino-acid biosynthesis</keyword>
<accession>A0A2M8RXM2</accession>
<evidence type="ECO:0000256" key="7">
    <source>
        <dbReference type="ARBA" id="ARBA00022679"/>
    </source>
</evidence>
<dbReference type="GO" id="GO:0003984">
    <property type="term" value="F:acetolactate synthase activity"/>
    <property type="evidence" value="ECO:0007669"/>
    <property type="project" value="UniProtKB-EC"/>
</dbReference>
<sequence length="548" mass="59248">MNGARLVTECLKAHNVTTVFGYPGGAIMPVYDAIYDSGLDHLLCRNEQGAAMAAIGYARSSGKTGVCIATSGPGATNLITGLGDALMDSVPVVAITGQVASPLMGTDAFQEADVLGLSLACTKHSFIVQHINELPEIFAKAFHIAQSGRPGPVLIDIPKDIQFAETDLPPYVIPMQKPTALCQEELRRARDLLAAAERPIVYVGGGVGMANAVPALREFLAVTQIPSVSTLKGLGAILPQTSYYMGMIGMHGTKAANLATQEADLLLVFGARFDDRVTGKLDTFAPKAKVIHCDIDPAELGKLRRPDVSLCGDLADAFRALTFELNIQPWQAEVSRLKQDFDFRYAQNQGAQPINPWWLLNTISAQKAQNAVVVTDVGQHQMWSAQHMQHYAPENYITSAGFGTMGFGLPAAIGAQKARPADEVILITGDGSLMMNVQELGTIKRAKTPIKILLLDNQRLGMVRQWQTLFFQARHSNTILDDNPDFVTLASAFGIQGERIERGEEVDAALSRLFASKGAYLLHICIPAEENVWPLVPPNACNKDMLEE</sequence>
<dbReference type="PROSITE" id="PS00187">
    <property type="entry name" value="TPP_ENZYMES"/>
    <property type="match status" value="1"/>
</dbReference>
<proteinExistence type="inferred from homology"/>
<feature type="domain" description="Thiamine pyrophosphate enzyme TPP-binding" evidence="16">
    <location>
        <begin position="376"/>
        <end position="524"/>
    </location>
</feature>
<dbReference type="PANTHER" id="PTHR18968:SF142">
    <property type="entry name" value="ACETOLACTATE SYNTHASE"/>
    <property type="match status" value="1"/>
</dbReference>
<dbReference type="InterPro" id="IPR011766">
    <property type="entry name" value="TPP_enzyme_TPP-bd"/>
</dbReference>
<dbReference type="GO" id="GO:0009097">
    <property type="term" value="P:isoleucine biosynthetic process"/>
    <property type="evidence" value="ECO:0007669"/>
    <property type="project" value="UniProtKB-UniPathway"/>
</dbReference>
<dbReference type="AlphaFoldDB" id="A0A2M8RXM2"/>
<evidence type="ECO:0000256" key="12">
    <source>
        <dbReference type="ARBA" id="ARBA00023304"/>
    </source>
</evidence>
<dbReference type="InterPro" id="IPR012001">
    <property type="entry name" value="Thiamin_PyroP_enz_TPP-bd_dom"/>
</dbReference>
<evidence type="ECO:0000259" key="15">
    <source>
        <dbReference type="Pfam" id="PF00205"/>
    </source>
</evidence>
<evidence type="ECO:0000259" key="16">
    <source>
        <dbReference type="Pfam" id="PF02775"/>
    </source>
</evidence>
<dbReference type="UniPathway" id="UPA00047">
    <property type="reaction ID" value="UER00055"/>
</dbReference>
<dbReference type="NCBIfam" id="NF006524">
    <property type="entry name" value="PRK08978.1"/>
    <property type="match status" value="1"/>
</dbReference>
<dbReference type="PANTHER" id="PTHR18968">
    <property type="entry name" value="THIAMINE PYROPHOSPHATE ENZYMES"/>
    <property type="match status" value="1"/>
</dbReference>
<evidence type="ECO:0000256" key="9">
    <source>
        <dbReference type="ARBA" id="ARBA00022827"/>
    </source>
</evidence>
<dbReference type="FunFam" id="3.40.50.970:FF:000007">
    <property type="entry name" value="Acetolactate synthase"/>
    <property type="match status" value="1"/>
</dbReference>
<comment type="catalytic activity">
    <reaction evidence="13 14">
        <text>2 pyruvate + H(+) = (2S)-2-acetolactate + CO2</text>
        <dbReference type="Rhea" id="RHEA:25249"/>
        <dbReference type="ChEBI" id="CHEBI:15361"/>
        <dbReference type="ChEBI" id="CHEBI:15378"/>
        <dbReference type="ChEBI" id="CHEBI:16526"/>
        <dbReference type="ChEBI" id="CHEBI:58476"/>
        <dbReference type="EC" id="2.2.1.6"/>
    </reaction>
</comment>
<keyword evidence="9" id="KW-0274">FAD</keyword>
<comment type="cofactor">
    <cofactor evidence="14">
        <name>Mg(2+)</name>
        <dbReference type="ChEBI" id="CHEBI:18420"/>
    </cofactor>
    <text evidence="14">Binds 1 Mg(2+) ion per subunit.</text>
</comment>
<dbReference type="CDD" id="cd07035">
    <property type="entry name" value="TPP_PYR_POX_like"/>
    <property type="match status" value="1"/>
</dbReference>
<keyword evidence="10 14" id="KW-0460">Magnesium</keyword>
<evidence type="ECO:0000256" key="2">
    <source>
        <dbReference type="ARBA" id="ARBA00005025"/>
    </source>
</evidence>
<keyword evidence="11 14" id="KW-0786">Thiamine pyrophosphate</keyword>
<dbReference type="EC" id="2.2.1.6" evidence="4 14"/>
<evidence type="ECO:0000313" key="18">
    <source>
        <dbReference type="EMBL" id="PJG83626.1"/>
    </source>
</evidence>
<organism evidence="18 19">
    <name type="scientific">Caviibacterium pharyngocola</name>
    <dbReference type="NCBI Taxonomy" id="28159"/>
    <lineage>
        <taxon>Bacteria</taxon>
        <taxon>Pseudomonadati</taxon>
        <taxon>Pseudomonadota</taxon>
        <taxon>Gammaproteobacteria</taxon>
        <taxon>Pasteurellales</taxon>
        <taxon>Pasteurellaceae</taxon>
        <taxon>Caviibacterium</taxon>
    </lineage>
</organism>
<dbReference type="Proteomes" id="UP000230282">
    <property type="component" value="Unassembled WGS sequence"/>
</dbReference>
<evidence type="ECO:0000313" key="19">
    <source>
        <dbReference type="Proteomes" id="UP000230282"/>
    </source>
</evidence>
<comment type="caution">
    <text evidence="18">The sequence shown here is derived from an EMBL/GenBank/DDBJ whole genome shotgun (WGS) entry which is preliminary data.</text>
</comment>
<dbReference type="SUPFAM" id="SSF52518">
    <property type="entry name" value="Thiamin diphosphate-binding fold (THDP-binding)"/>
    <property type="match status" value="2"/>
</dbReference>
<evidence type="ECO:0000256" key="4">
    <source>
        <dbReference type="ARBA" id="ARBA00013145"/>
    </source>
</evidence>
<comment type="pathway">
    <text evidence="1 14">Amino-acid biosynthesis; L-isoleucine biosynthesis; L-isoleucine from 2-oxobutanoate: step 1/4.</text>
</comment>
<keyword evidence="12 14" id="KW-0100">Branched-chain amino acid biosynthesis</keyword>
<dbReference type="Pfam" id="PF02775">
    <property type="entry name" value="TPP_enzyme_C"/>
    <property type="match status" value="1"/>
</dbReference>
<gene>
    <name evidence="18" type="ORF">CVP04_03035</name>
</gene>
<dbReference type="GO" id="GO:0000287">
    <property type="term" value="F:magnesium ion binding"/>
    <property type="evidence" value="ECO:0007669"/>
    <property type="project" value="UniProtKB-UniRule"/>
</dbReference>